<dbReference type="PANTHER" id="PTHR31051:SF1">
    <property type="entry name" value="PROTEASOME ASSEMBLY CHAPERONE 3"/>
    <property type="match status" value="1"/>
</dbReference>
<dbReference type="Gene3D" id="3.30.230.90">
    <property type="match status" value="1"/>
</dbReference>
<evidence type="ECO:0000313" key="1">
    <source>
        <dbReference type="EMBL" id="KXS11488.1"/>
    </source>
</evidence>
<dbReference type="Proteomes" id="UP000070544">
    <property type="component" value="Unassembled WGS sequence"/>
</dbReference>
<accession>A0A139A4H3</accession>
<dbReference type="PANTHER" id="PTHR31051">
    <property type="entry name" value="PROTEASOME ASSEMBLY CHAPERONE 3"/>
    <property type="match status" value="1"/>
</dbReference>
<evidence type="ECO:0000313" key="2">
    <source>
        <dbReference type="Proteomes" id="UP000070544"/>
    </source>
</evidence>
<gene>
    <name evidence="1" type="ORF">M427DRAFT_47180</name>
</gene>
<organism evidence="1 2">
    <name type="scientific">Gonapodya prolifera (strain JEL478)</name>
    <name type="common">Monoblepharis prolifera</name>
    <dbReference type="NCBI Taxonomy" id="1344416"/>
    <lineage>
        <taxon>Eukaryota</taxon>
        <taxon>Fungi</taxon>
        <taxon>Fungi incertae sedis</taxon>
        <taxon>Chytridiomycota</taxon>
        <taxon>Chytridiomycota incertae sedis</taxon>
        <taxon>Monoblepharidomycetes</taxon>
        <taxon>Monoblepharidales</taxon>
        <taxon>Gonapodyaceae</taxon>
        <taxon>Gonapodya</taxon>
    </lineage>
</organism>
<dbReference type="EMBL" id="KQ965802">
    <property type="protein sequence ID" value="KXS11488.1"/>
    <property type="molecule type" value="Genomic_DNA"/>
</dbReference>
<reference evidence="1 2" key="1">
    <citation type="journal article" date="2015" name="Genome Biol. Evol.">
        <title>Phylogenomic analyses indicate that early fungi evolved digesting cell walls of algal ancestors of land plants.</title>
        <authorList>
            <person name="Chang Y."/>
            <person name="Wang S."/>
            <person name="Sekimoto S."/>
            <person name="Aerts A.L."/>
            <person name="Choi C."/>
            <person name="Clum A."/>
            <person name="LaButti K.M."/>
            <person name="Lindquist E.A."/>
            <person name="Yee Ngan C."/>
            <person name="Ohm R.A."/>
            <person name="Salamov A.A."/>
            <person name="Grigoriev I.V."/>
            <person name="Spatafora J.W."/>
            <person name="Berbee M.L."/>
        </authorList>
    </citation>
    <scope>NUCLEOTIDE SEQUENCE [LARGE SCALE GENOMIC DNA]</scope>
    <source>
        <strain evidence="1 2">JEL478</strain>
    </source>
</reference>
<dbReference type="InterPro" id="IPR053720">
    <property type="entry name" value="Psm_Assembly_Chaperone"/>
</dbReference>
<sequence length="159" mass="17051">MAVEQIQFPIPVRQLQRVVADVPTEVLVALFADRWLVLVSQVGNVGNLFLATLDNPDLAFLSPQSPPITVRPLLGGTQDEVLLRLYASQILQRITAGMAKVSGMGAPYAELVQTSGPTPPPLVVGLALKRRMGEGGVLSEADRTAFNQILDCVCECGGW</sequence>
<dbReference type="InterPro" id="IPR018788">
    <property type="entry name" value="Proteasome_assmbl_chp_3"/>
</dbReference>
<keyword evidence="2" id="KW-1185">Reference proteome</keyword>
<name>A0A139A4H3_GONPJ</name>
<dbReference type="OrthoDB" id="5593278at2759"/>
<dbReference type="AlphaFoldDB" id="A0A139A4H3"/>
<dbReference type="Pfam" id="PF10178">
    <property type="entry name" value="PAC3"/>
    <property type="match status" value="1"/>
</dbReference>
<dbReference type="GO" id="GO:0043248">
    <property type="term" value="P:proteasome assembly"/>
    <property type="evidence" value="ECO:0007669"/>
    <property type="project" value="InterPro"/>
</dbReference>
<protein>
    <submittedName>
        <fullName evidence="1">Uncharacterized protein</fullName>
    </submittedName>
</protein>
<proteinExistence type="predicted"/>
<dbReference type="STRING" id="1344416.A0A139A4H3"/>